<feature type="transmembrane region" description="Helical" evidence="6">
    <location>
        <begin position="38"/>
        <end position="55"/>
    </location>
</feature>
<evidence type="ECO:0000256" key="4">
    <source>
        <dbReference type="ARBA" id="ARBA00022989"/>
    </source>
</evidence>
<accession>A0A6A4H089</accession>
<evidence type="ECO:0000313" key="8">
    <source>
        <dbReference type="Proteomes" id="UP000799118"/>
    </source>
</evidence>
<keyword evidence="5 6" id="KW-0472">Membrane</keyword>
<sequence>MLTQSQIQIWAKEPPITAIKKLIGVLEEYPNRVPDPDLTVLLPYVCLLLPALTVLDTPFTAILLYIGGGTVAAAALTPLLGPVILGAAGFQAGGIAAGSLAAGVQAGIGNVVAGSAFAGAQAAGATGLIPVIGHLIGAGVGVGVGAMMGAARR</sequence>
<feature type="transmembrane region" description="Helical" evidence="6">
    <location>
        <begin position="131"/>
        <end position="151"/>
    </location>
</feature>
<evidence type="ECO:0000256" key="3">
    <source>
        <dbReference type="ARBA" id="ARBA00022692"/>
    </source>
</evidence>
<organism evidence="7 8">
    <name type="scientific">Gymnopus androsaceus JB14</name>
    <dbReference type="NCBI Taxonomy" id="1447944"/>
    <lineage>
        <taxon>Eukaryota</taxon>
        <taxon>Fungi</taxon>
        <taxon>Dikarya</taxon>
        <taxon>Basidiomycota</taxon>
        <taxon>Agaricomycotina</taxon>
        <taxon>Agaricomycetes</taxon>
        <taxon>Agaricomycetidae</taxon>
        <taxon>Agaricales</taxon>
        <taxon>Marasmiineae</taxon>
        <taxon>Omphalotaceae</taxon>
        <taxon>Gymnopus</taxon>
    </lineage>
</organism>
<dbReference type="Gene3D" id="6.10.110.10">
    <property type="match status" value="1"/>
</dbReference>
<dbReference type="Proteomes" id="UP000799118">
    <property type="component" value="Unassembled WGS sequence"/>
</dbReference>
<feature type="transmembrane region" description="Helical" evidence="6">
    <location>
        <begin position="62"/>
        <end position="85"/>
    </location>
</feature>
<dbReference type="AlphaFoldDB" id="A0A6A4H089"/>
<evidence type="ECO:0000256" key="6">
    <source>
        <dbReference type="SAM" id="Phobius"/>
    </source>
</evidence>
<dbReference type="GO" id="GO:0016020">
    <property type="term" value="C:membrane"/>
    <property type="evidence" value="ECO:0007669"/>
    <property type="project" value="UniProtKB-SubCell"/>
</dbReference>
<dbReference type="Pfam" id="PF06140">
    <property type="entry name" value="Ifi-6-16"/>
    <property type="match status" value="1"/>
</dbReference>
<gene>
    <name evidence="7" type="ORF">BT96DRAFT_1024212</name>
</gene>
<dbReference type="InterPro" id="IPR009311">
    <property type="entry name" value="IFI6/IFI27-like"/>
</dbReference>
<dbReference type="InterPro" id="IPR038213">
    <property type="entry name" value="IFI6/IFI27-like_sf"/>
</dbReference>
<comment type="similarity">
    <text evidence="2">Belongs to the IFI6/IFI27 family.</text>
</comment>
<dbReference type="EMBL" id="ML769635">
    <property type="protein sequence ID" value="KAE9391133.1"/>
    <property type="molecule type" value="Genomic_DNA"/>
</dbReference>
<dbReference type="PANTHER" id="PTHR16932:SF18">
    <property type="entry name" value="INTERFERON, ALPHA-INDUCIBLE PROTEIN 27-LIKE 2"/>
    <property type="match status" value="1"/>
</dbReference>
<keyword evidence="8" id="KW-1185">Reference proteome</keyword>
<comment type="subcellular location">
    <subcellularLocation>
        <location evidence="1">Membrane</location>
        <topology evidence="1">Multi-pass membrane protein</topology>
    </subcellularLocation>
</comment>
<keyword evidence="4 6" id="KW-1133">Transmembrane helix</keyword>
<protein>
    <submittedName>
        <fullName evidence="7">Uncharacterized protein</fullName>
    </submittedName>
</protein>
<evidence type="ECO:0000256" key="5">
    <source>
        <dbReference type="ARBA" id="ARBA00023136"/>
    </source>
</evidence>
<reference evidence="7" key="1">
    <citation type="journal article" date="2019" name="Environ. Microbiol.">
        <title>Fungal ecological strategies reflected in gene transcription - a case study of two litter decomposers.</title>
        <authorList>
            <person name="Barbi F."/>
            <person name="Kohler A."/>
            <person name="Barry K."/>
            <person name="Baskaran P."/>
            <person name="Daum C."/>
            <person name="Fauchery L."/>
            <person name="Ihrmark K."/>
            <person name="Kuo A."/>
            <person name="LaButti K."/>
            <person name="Lipzen A."/>
            <person name="Morin E."/>
            <person name="Grigoriev I.V."/>
            <person name="Henrissat B."/>
            <person name="Lindahl B."/>
            <person name="Martin F."/>
        </authorList>
    </citation>
    <scope>NUCLEOTIDE SEQUENCE</scope>
    <source>
        <strain evidence="7">JB14</strain>
    </source>
</reference>
<proteinExistence type="inferred from homology"/>
<evidence type="ECO:0000256" key="2">
    <source>
        <dbReference type="ARBA" id="ARBA00007262"/>
    </source>
</evidence>
<keyword evidence="3 6" id="KW-0812">Transmembrane</keyword>
<name>A0A6A4H089_9AGAR</name>
<dbReference type="PANTHER" id="PTHR16932">
    <property type="entry name" value="INTERFERON ALPHA-INDUCIBLE PROTEIN 27"/>
    <property type="match status" value="1"/>
</dbReference>
<evidence type="ECO:0000313" key="7">
    <source>
        <dbReference type="EMBL" id="KAE9391133.1"/>
    </source>
</evidence>
<evidence type="ECO:0000256" key="1">
    <source>
        <dbReference type="ARBA" id="ARBA00004141"/>
    </source>
</evidence>